<evidence type="ECO:0000313" key="1">
    <source>
        <dbReference type="EMBL" id="RVW51916.1"/>
    </source>
</evidence>
<dbReference type="Gene3D" id="2.100.10.30">
    <property type="entry name" value="Jacalin-like lectin domain"/>
    <property type="match status" value="1"/>
</dbReference>
<dbReference type="EMBL" id="QGNW01001176">
    <property type="protein sequence ID" value="RVW51916.1"/>
    <property type="molecule type" value="Genomic_DNA"/>
</dbReference>
<dbReference type="InterPro" id="IPR036404">
    <property type="entry name" value="Jacalin-like_lectin_dom_sf"/>
</dbReference>
<sequence length="112" mass="13374">MLIETFHPPGDLYQHHSHLISMQLFSSIQLVDQYGRWEGSFTWEKAEHGSRTMGRSWWIELGRWDYSGVREITIVYDGCIDSIRVVYDKMASRFWRQTWRQWSDQTSKVEAG</sequence>
<comment type="caution">
    <text evidence="1">The sequence shown here is derived from an EMBL/GenBank/DDBJ whole genome shotgun (WGS) entry which is preliminary data.</text>
</comment>
<gene>
    <name evidence="1" type="ORF">CK203_068002</name>
</gene>
<dbReference type="AlphaFoldDB" id="A0A438EW51"/>
<protein>
    <submittedName>
        <fullName evidence="1">Uncharacterized protein</fullName>
    </submittedName>
</protein>
<accession>A0A438EW51</accession>
<dbReference type="Proteomes" id="UP000288805">
    <property type="component" value="Unassembled WGS sequence"/>
</dbReference>
<name>A0A438EW51_VITVI</name>
<dbReference type="SUPFAM" id="SSF51101">
    <property type="entry name" value="Mannose-binding lectins"/>
    <property type="match status" value="1"/>
</dbReference>
<reference evidence="1 2" key="1">
    <citation type="journal article" date="2018" name="PLoS Genet.">
        <title>Population sequencing reveals clonal diversity and ancestral inbreeding in the grapevine cultivar Chardonnay.</title>
        <authorList>
            <person name="Roach M.J."/>
            <person name="Johnson D.L."/>
            <person name="Bohlmann J."/>
            <person name="van Vuuren H.J."/>
            <person name="Jones S.J."/>
            <person name="Pretorius I.S."/>
            <person name="Schmidt S.A."/>
            <person name="Borneman A.R."/>
        </authorList>
    </citation>
    <scope>NUCLEOTIDE SEQUENCE [LARGE SCALE GENOMIC DNA]</scope>
    <source>
        <strain evidence="2">cv. Chardonnay</strain>
        <tissue evidence="1">Leaf</tissue>
    </source>
</reference>
<evidence type="ECO:0000313" key="2">
    <source>
        <dbReference type="Proteomes" id="UP000288805"/>
    </source>
</evidence>
<proteinExistence type="predicted"/>
<organism evidence="1 2">
    <name type="scientific">Vitis vinifera</name>
    <name type="common">Grape</name>
    <dbReference type="NCBI Taxonomy" id="29760"/>
    <lineage>
        <taxon>Eukaryota</taxon>
        <taxon>Viridiplantae</taxon>
        <taxon>Streptophyta</taxon>
        <taxon>Embryophyta</taxon>
        <taxon>Tracheophyta</taxon>
        <taxon>Spermatophyta</taxon>
        <taxon>Magnoliopsida</taxon>
        <taxon>eudicotyledons</taxon>
        <taxon>Gunneridae</taxon>
        <taxon>Pentapetalae</taxon>
        <taxon>rosids</taxon>
        <taxon>Vitales</taxon>
        <taxon>Vitaceae</taxon>
        <taxon>Viteae</taxon>
        <taxon>Vitis</taxon>
    </lineage>
</organism>